<comment type="caution">
    <text evidence="2">The sequence shown here is derived from an EMBL/GenBank/DDBJ whole genome shotgun (WGS) entry which is preliminary data.</text>
</comment>
<reference evidence="2" key="1">
    <citation type="journal article" date="2014" name="Int. J. Syst. Evol. Microbiol.">
        <title>Complete genome sequence of Corynebacterium casei LMG S-19264T (=DSM 44701T), isolated from a smear-ripened cheese.</title>
        <authorList>
            <consortium name="US DOE Joint Genome Institute (JGI-PGF)"/>
            <person name="Walter F."/>
            <person name="Albersmeier A."/>
            <person name="Kalinowski J."/>
            <person name="Ruckert C."/>
        </authorList>
    </citation>
    <scope>NUCLEOTIDE SEQUENCE</scope>
    <source>
        <strain evidence="2">JCM 3091</strain>
    </source>
</reference>
<gene>
    <name evidence="2" type="ORF">GCM10010124_30590</name>
</gene>
<protein>
    <submittedName>
        <fullName evidence="2">Uncharacterized protein</fullName>
    </submittedName>
</protein>
<dbReference type="Proteomes" id="UP000662200">
    <property type="component" value="Unassembled WGS sequence"/>
</dbReference>
<dbReference type="AlphaFoldDB" id="A0A8J3BNS3"/>
<feature type="region of interest" description="Disordered" evidence="1">
    <location>
        <begin position="1"/>
        <end position="23"/>
    </location>
</feature>
<dbReference type="InterPro" id="IPR049908">
    <property type="entry name" value="AmcA_3a"/>
</dbReference>
<accession>A0A8J3BNS3</accession>
<evidence type="ECO:0000313" key="3">
    <source>
        <dbReference type="Proteomes" id="UP000662200"/>
    </source>
</evidence>
<sequence>MSTPTSATGDDGCTAAGPPVPVRDRMRGARGALGALLAEAGAARVRRAEAAGPATAAVCAWNHFENIPTFFNWNNRPR</sequence>
<dbReference type="EMBL" id="BMQC01000010">
    <property type="protein sequence ID" value="GGK35798.1"/>
    <property type="molecule type" value="Genomic_DNA"/>
</dbReference>
<dbReference type="NCBIfam" id="NF041722">
    <property type="entry name" value="phane_AmcA_3a"/>
    <property type="match status" value="1"/>
</dbReference>
<reference evidence="2" key="2">
    <citation type="submission" date="2020-09" db="EMBL/GenBank/DDBJ databases">
        <authorList>
            <person name="Sun Q."/>
            <person name="Ohkuma M."/>
        </authorList>
    </citation>
    <scope>NUCLEOTIDE SEQUENCE</scope>
    <source>
        <strain evidence="2">JCM 3091</strain>
    </source>
</reference>
<evidence type="ECO:0000256" key="1">
    <source>
        <dbReference type="SAM" id="MobiDB-lite"/>
    </source>
</evidence>
<proteinExistence type="predicted"/>
<evidence type="ECO:0000313" key="2">
    <source>
        <dbReference type="EMBL" id="GGK35798.1"/>
    </source>
</evidence>
<keyword evidence="3" id="KW-1185">Reference proteome</keyword>
<organism evidence="2 3">
    <name type="scientific">Pilimelia terevasa</name>
    <dbReference type="NCBI Taxonomy" id="53372"/>
    <lineage>
        <taxon>Bacteria</taxon>
        <taxon>Bacillati</taxon>
        <taxon>Actinomycetota</taxon>
        <taxon>Actinomycetes</taxon>
        <taxon>Micromonosporales</taxon>
        <taxon>Micromonosporaceae</taxon>
        <taxon>Pilimelia</taxon>
    </lineage>
</organism>
<name>A0A8J3BNS3_9ACTN</name>